<evidence type="ECO:0000256" key="7">
    <source>
        <dbReference type="ARBA" id="ARBA00022989"/>
    </source>
</evidence>
<evidence type="ECO:0000256" key="5">
    <source>
        <dbReference type="ARBA" id="ARBA00022519"/>
    </source>
</evidence>
<dbReference type="KEGG" id="nzo:SAMEA4504057_2002"/>
<dbReference type="PANTHER" id="PTHR30386">
    <property type="entry name" value="MEMBRANE FUSION SUBUNIT OF EMRAB-TOLC MULTIDRUG EFFLUX PUMP"/>
    <property type="match status" value="1"/>
</dbReference>
<dbReference type="PROSITE" id="PS00543">
    <property type="entry name" value="HLYD_FAMILY"/>
    <property type="match status" value="1"/>
</dbReference>
<dbReference type="NCBIfam" id="TIGR01843">
    <property type="entry name" value="type_I_hlyD"/>
    <property type="match status" value="1"/>
</dbReference>
<keyword evidence="5 9" id="KW-0997">Cell inner membrane</keyword>
<dbReference type="EMBL" id="UGRS01000001">
    <property type="protein sequence ID" value="SUA36582.1"/>
    <property type="molecule type" value="Genomic_DNA"/>
</dbReference>
<dbReference type="Proteomes" id="UP000254055">
    <property type="component" value="Unassembled WGS sequence"/>
</dbReference>
<reference evidence="14 16" key="2">
    <citation type="submission" date="2018-06" db="EMBL/GenBank/DDBJ databases">
        <authorList>
            <consortium name="Pathogen Informatics"/>
            <person name="Doyle S."/>
        </authorList>
    </citation>
    <scope>NUCLEOTIDE SEQUENCE [LARGE SCALE GENOMIC DNA]</scope>
    <source>
        <strain evidence="14 16">NCTC12229</strain>
    </source>
</reference>
<gene>
    <name evidence="14" type="primary">natD</name>
    <name evidence="14" type="ORF">NCTC12229_01001</name>
    <name evidence="13" type="ORF">SAMEA4504057_02002</name>
</gene>
<evidence type="ECO:0000256" key="9">
    <source>
        <dbReference type="RuleBase" id="RU365093"/>
    </source>
</evidence>
<keyword evidence="4 9" id="KW-1003">Cell membrane</keyword>
<evidence type="ECO:0000256" key="8">
    <source>
        <dbReference type="ARBA" id="ARBA00023136"/>
    </source>
</evidence>
<dbReference type="Gene3D" id="2.40.30.170">
    <property type="match status" value="1"/>
</dbReference>
<evidence type="ECO:0000313" key="14">
    <source>
        <dbReference type="EMBL" id="SUA36582.1"/>
    </source>
</evidence>
<evidence type="ECO:0000256" key="10">
    <source>
        <dbReference type="SAM" id="Coils"/>
    </source>
</evidence>
<reference evidence="13 15" key="1">
    <citation type="submission" date="2017-06" db="EMBL/GenBank/DDBJ databases">
        <authorList>
            <consortium name="Pathogen Informatics"/>
        </authorList>
    </citation>
    <scope>NUCLEOTIDE SEQUENCE [LARGE SCALE GENOMIC DNA]</scope>
    <source>
        <strain evidence="13 15">NCTC12230</strain>
    </source>
</reference>
<dbReference type="Pfam" id="PF25917">
    <property type="entry name" value="BSH_RND"/>
    <property type="match status" value="1"/>
</dbReference>
<accession>A0A378WHQ8</accession>
<dbReference type="InterPro" id="IPR058625">
    <property type="entry name" value="MdtA-like_BSH"/>
</dbReference>
<dbReference type="GO" id="GO:0005886">
    <property type="term" value="C:plasma membrane"/>
    <property type="evidence" value="ECO:0007669"/>
    <property type="project" value="UniProtKB-SubCell"/>
</dbReference>
<dbReference type="InterPro" id="IPR006144">
    <property type="entry name" value="Secretion_HlyD_CS"/>
</dbReference>
<evidence type="ECO:0000313" key="16">
    <source>
        <dbReference type="Proteomes" id="UP000254055"/>
    </source>
</evidence>
<feature type="coiled-coil region" evidence="10">
    <location>
        <begin position="228"/>
        <end position="255"/>
    </location>
</feature>
<organism evidence="14 16">
    <name type="scientific">Neisseria zoodegmatis</name>
    <dbReference type="NCBI Taxonomy" id="326523"/>
    <lineage>
        <taxon>Bacteria</taxon>
        <taxon>Pseudomonadati</taxon>
        <taxon>Pseudomonadota</taxon>
        <taxon>Betaproteobacteria</taxon>
        <taxon>Neisseriales</taxon>
        <taxon>Neisseriaceae</taxon>
        <taxon>Neisseria</taxon>
    </lineage>
</organism>
<keyword evidence="7 9" id="KW-1133">Transmembrane helix</keyword>
<dbReference type="Gene3D" id="1.10.287.470">
    <property type="entry name" value="Helix hairpin bin"/>
    <property type="match status" value="1"/>
</dbReference>
<dbReference type="InterPro" id="IPR010129">
    <property type="entry name" value="T1SS_HlyD"/>
</dbReference>
<protein>
    <recommendedName>
        <fullName evidence="9">Membrane fusion protein (MFP) family protein</fullName>
    </recommendedName>
</protein>
<dbReference type="PRINTS" id="PR01490">
    <property type="entry name" value="RTXTOXIND"/>
</dbReference>
<dbReference type="Gene3D" id="2.40.50.100">
    <property type="match status" value="1"/>
</dbReference>
<evidence type="ECO:0000256" key="1">
    <source>
        <dbReference type="ARBA" id="ARBA00004377"/>
    </source>
</evidence>
<evidence type="ECO:0000256" key="6">
    <source>
        <dbReference type="ARBA" id="ARBA00022692"/>
    </source>
</evidence>
<dbReference type="Proteomes" id="UP000215033">
    <property type="component" value="Chromosome 1"/>
</dbReference>
<feature type="domain" description="Multidrug resistance protein MdtA-like barrel-sandwich hybrid" evidence="11">
    <location>
        <begin position="96"/>
        <end position="295"/>
    </location>
</feature>
<evidence type="ECO:0000256" key="4">
    <source>
        <dbReference type="ARBA" id="ARBA00022475"/>
    </source>
</evidence>
<sequence>MPVCFRRPITNRKGVTFIMSSENNIKSKDLALVNDLNAALQKEKHSGQFWVIILFFVFLVVFVIWAYNSPIEEVTRGQGNVIPSSREQVVQSLDPGIITEMLVKEGDIVEKDQVLLKLDDTRSSAILRESEAKVQNLEAMIARLKAEAYGTNLNFPQGISDELKQREHAAFMARRRSVTEAIHNLSISKATLDKEISITAPMVAQGVVSEVELLRMRRESSDLALQIAERKNRYMADANNELVQAESELAQAKENMAMRADPVERSQIRSPMRGIVKNIQINTVGGVVNVGQDILQIVPLDDKLLVEAYIRPQDVAFMRPGLPAVVKVSAYDYAIYGGLDGKVTLISPDTVSSSNQARANDLKLDPNQVYYRILVQTDSNSLKDRNGKELPIIPGMVATVDVKTGEKTVFQYLIKPITRMKQALRER</sequence>
<keyword evidence="6 9" id="KW-0812">Transmembrane</keyword>
<comment type="similarity">
    <text evidence="2 9">Belongs to the membrane fusion protein (MFP) (TC 8.A.1) family.</text>
</comment>
<keyword evidence="8 9" id="KW-0472">Membrane</keyword>
<dbReference type="InterPro" id="IPR058982">
    <property type="entry name" value="Beta-barrel_AprE"/>
</dbReference>
<feature type="transmembrane region" description="Helical" evidence="9">
    <location>
        <begin position="49"/>
        <end position="67"/>
    </location>
</feature>
<feature type="domain" description="AprE-like beta-barrel" evidence="12">
    <location>
        <begin position="304"/>
        <end position="405"/>
    </location>
</feature>
<name>A0A378WHQ8_9NEIS</name>
<dbReference type="AlphaFoldDB" id="A0A378WHQ8"/>
<evidence type="ECO:0000313" key="15">
    <source>
        <dbReference type="Proteomes" id="UP000215033"/>
    </source>
</evidence>
<evidence type="ECO:0000259" key="11">
    <source>
        <dbReference type="Pfam" id="PF25917"/>
    </source>
</evidence>
<dbReference type="SUPFAM" id="SSF111369">
    <property type="entry name" value="HlyD-like secretion proteins"/>
    <property type="match status" value="1"/>
</dbReference>
<dbReference type="GO" id="GO:0009306">
    <property type="term" value="P:protein secretion"/>
    <property type="evidence" value="ECO:0007669"/>
    <property type="project" value="InterPro"/>
</dbReference>
<evidence type="ECO:0000259" key="12">
    <source>
        <dbReference type="Pfam" id="PF26002"/>
    </source>
</evidence>
<keyword evidence="3 9" id="KW-0813">Transport</keyword>
<dbReference type="InterPro" id="IPR050739">
    <property type="entry name" value="MFP"/>
</dbReference>
<proteinExistence type="inferred from homology"/>
<keyword evidence="10" id="KW-0175">Coiled coil</keyword>
<evidence type="ECO:0000256" key="2">
    <source>
        <dbReference type="ARBA" id="ARBA00009477"/>
    </source>
</evidence>
<dbReference type="PANTHER" id="PTHR30386:SF26">
    <property type="entry name" value="TRANSPORT PROTEIN COMB"/>
    <property type="match status" value="1"/>
</dbReference>
<evidence type="ECO:0000256" key="3">
    <source>
        <dbReference type="ARBA" id="ARBA00022448"/>
    </source>
</evidence>
<dbReference type="EMBL" id="LT906434">
    <property type="protein sequence ID" value="SNU80477.1"/>
    <property type="molecule type" value="Genomic_DNA"/>
</dbReference>
<comment type="subcellular location">
    <subcellularLocation>
        <location evidence="1 9">Cell inner membrane</location>
        <topology evidence="1 9">Single-pass membrane protein</topology>
    </subcellularLocation>
</comment>
<dbReference type="Pfam" id="PF26002">
    <property type="entry name" value="Beta-barrel_AprE"/>
    <property type="match status" value="1"/>
</dbReference>
<evidence type="ECO:0000313" key="13">
    <source>
        <dbReference type="EMBL" id="SNU80477.1"/>
    </source>
</evidence>